<dbReference type="Gene3D" id="2.40.128.330">
    <property type="match status" value="1"/>
</dbReference>
<feature type="compositionally biased region" description="Low complexity" evidence="2">
    <location>
        <begin position="236"/>
        <end position="245"/>
    </location>
</feature>
<evidence type="ECO:0000256" key="1">
    <source>
        <dbReference type="ARBA" id="ARBA00007535"/>
    </source>
</evidence>
<protein>
    <recommendedName>
        <fullName evidence="4">EF-hand domain-containing protein</fullName>
    </recommendedName>
</protein>
<name>A0ABQ5RV77_9CHLO</name>
<comment type="caution">
    <text evidence="5">The sequence shown here is derived from an EMBL/GenBank/DDBJ whole genome shotgun (WGS) entry which is preliminary data.</text>
</comment>
<dbReference type="Proteomes" id="UP001165090">
    <property type="component" value="Unassembled WGS sequence"/>
</dbReference>
<dbReference type="Gene3D" id="1.10.238.10">
    <property type="entry name" value="EF-hand"/>
    <property type="match status" value="1"/>
</dbReference>
<evidence type="ECO:0000256" key="2">
    <source>
        <dbReference type="SAM" id="MobiDB-lite"/>
    </source>
</evidence>
<comment type="similarity">
    <text evidence="1">Belongs to the CorA metal ion transporter (MIT) (TC 1.A.35.5) family.</text>
</comment>
<feature type="compositionally biased region" description="Polar residues" evidence="2">
    <location>
        <begin position="216"/>
        <end position="227"/>
    </location>
</feature>
<keyword evidence="3" id="KW-0812">Transmembrane</keyword>
<evidence type="ECO:0000259" key="4">
    <source>
        <dbReference type="PROSITE" id="PS50222"/>
    </source>
</evidence>
<accession>A0ABQ5RV77</accession>
<keyword evidence="3" id="KW-0472">Membrane</keyword>
<sequence length="862" mass="93244">MRQVLRVRHRTPTVLVRVFTATETGPSAQCASIICYEKLLGSEVGDQNCGCVPCSSGRDANPSSLIPRVFMFWSRWDLQLPIFLSEDRFARKLRSHTGPQPWAAHTGNHATAETSNASHPCWPAGSLTGSVQLSSSNLPTRHNGHTACPGTMTVPYNLLPMLVHHRPYCQMAARPVGGLHSVKSTRIKKTSAGEGCAPQALGGSGGGDPIAAADSEATQPPSASRSTVGGVYGAISSTSSSPSSPLVRQLATQRHVLRSGASVQNVCVQEILGRAKMNTVFQVIVIRSDGRTLEPNGGVTASDLGLHSRDLSLFARDSRLSPQRATITVRGDRILFRTEAVKAVIERDQCTLIRNKRDRDFHDIIKPMTLVIEAQPQVPFELSVLEVLFHVTLLYFERRRSHVRWMVDRIVGDATGGFLEEGHSGAGAEGTLGTGDPFGGIGESTVQQFAPLEKVLTAVLNDARETCDAINRFLDDDREVLGTLLLSLNSYTPPPPSLHLPPHGLAAPVEATSVAVAGTVDGALPNVSGGVAAAVSAAAEPTEPSRRGFGVITPTIGMDPHQRREMLRNQAIEDASRILETYLREIQSIVGSLLESEDYIESTRETYRMQLDSARNHIILVNLWISVASISLMVATLPSAFFGMNVQHGLEEVWIAFPVIVAMSLGLAVGSYPTLLRMFTERFLRQTRHDTRNLMMLRAFLMQHSDDLEAITEALRSLPCVSHEERGSVSREAFRSHMRHRLPSHVTLSDSHLDYLFRQFDKDNDGVLNEAEATLQSKRSYPGAGGSGGRGASRRNRLGDMEWGWGGFGAVVGSDGEPLDGSDEGEGEGEGDFGRRSRGAELAPASPQRASGAFGATSRRGG</sequence>
<keyword evidence="6" id="KW-1185">Reference proteome</keyword>
<dbReference type="PANTHER" id="PTHR13890:SF31">
    <property type="entry name" value="MAGNESIUM TRANSPORTER MRS2-2-RELATED"/>
    <property type="match status" value="1"/>
</dbReference>
<dbReference type="Gene3D" id="1.20.58.340">
    <property type="entry name" value="Magnesium transport protein CorA, transmembrane region"/>
    <property type="match status" value="1"/>
</dbReference>
<dbReference type="PROSITE" id="PS50222">
    <property type="entry name" value="EF_HAND_2"/>
    <property type="match status" value="1"/>
</dbReference>
<dbReference type="EMBL" id="BSDZ01000009">
    <property type="protein sequence ID" value="GLI61123.1"/>
    <property type="molecule type" value="Genomic_DNA"/>
</dbReference>
<feature type="domain" description="EF-hand" evidence="4">
    <location>
        <begin position="748"/>
        <end position="783"/>
    </location>
</feature>
<organism evidence="5 6">
    <name type="scientific">Volvox africanus</name>
    <dbReference type="NCBI Taxonomy" id="51714"/>
    <lineage>
        <taxon>Eukaryota</taxon>
        <taxon>Viridiplantae</taxon>
        <taxon>Chlorophyta</taxon>
        <taxon>core chlorophytes</taxon>
        <taxon>Chlorophyceae</taxon>
        <taxon>CS clade</taxon>
        <taxon>Chlamydomonadales</taxon>
        <taxon>Volvocaceae</taxon>
        <taxon>Volvox</taxon>
    </lineage>
</organism>
<feature type="compositionally biased region" description="Polar residues" evidence="2">
    <location>
        <begin position="108"/>
        <end position="118"/>
    </location>
</feature>
<feature type="region of interest" description="Disordered" evidence="2">
    <location>
        <begin position="190"/>
        <end position="247"/>
    </location>
</feature>
<feature type="compositionally biased region" description="Acidic residues" evidence="2">
    <location>
        <begin position="817"/>
        <end position="831"/>
    </location>
</feature>
<evidence type="ECO:0000313" key="5">
    <source>
        <dbReference type="EMBL" id="GLI61123.1"/>
    </source>
</evidence>
<dbReference type="SUPFAM" id="SSF47473">
    <property type="entry name" value="EF-hand"/>
    <property type="match status" value="1"/>
</dbReference>
<dbReference type="PANTHER" id="PTHR13890">
    <property type="entry name" value="RNA SPLICING PROTEIN MRS2, MITOCHONDRIAL"/>
    <property type="match status" value="1"/>
</dbReference>
<feature type="region of interest" description="Disordered" evidence="2">
    <location>
        <begin position="812"/>
        <end position="862"/>
    </location>
</feature>
<dbReference type="InterPro" id="IPR002048">
    <property type="entry name" value="EF_hand_dom"/>
</dbReference>
<feature type="transmembrane region" description="Helical" evidence="3">
    <location>
        <begin position="653"/>
        <end position="675"/>
    </location>
</feature>
<proteinExistence type="inferred from homology"/>
<feature type="transmembrane region" description="Helical" evidence="3">
    <location>
        <begin position="618"/>
        <end position="641"/>
    </location>
</feature>
<evidence type="ECO:0000313" key="6">
    <source>
        <dbReference type="Proteomes" id="UP001165090"/>
    </source>
</evidence>
<evidence type="ECO:0000256" key="3">
    <source>
        <dbReference type="SAM" id="Phobius"/>
    </source>
</evidence>
<gene>
    <name evidence="5" type="ORF">VaNZ11_003397</name>
</gene>
<reference evidence="5 6" key="1">
    <citation type="journal article" date="2023" name="IScience">
        <title>Expanded male sex-determining region conserved during the evolution of homothallism in the green alga Volvox.</title>
        <authorList>
            <person name="Yamamoto K."/>
            <person name="Matsuzaki R."/>
            <person name="Mahakham W."/>
            <person name="Heman W."/>
            <person name="Sekimoto H."/>
            <person name="Kawachi M."/>
            <person name="Minakuchi Y."/>
            <person name="Toyoda A."/>
            <person name="Nozaki H."/>
        </authorList>
    </citation>
    <scope>NUCLEOTIDE SEQUENCE [LARGE SCALE GENOMIC DNA]</scope>
    <source>
        <strain evidence="5 6">NIES-4468</strain>
    </source>
</reference>
<dbReference type="InterPro" id="IPR011992">
    <property type="entry name" value="EF-hand-dom_pair"/>
</dbReference>
<dbReference type="InterPro" id="IPR039204">
    <property type="entry name" value="MRS2-like"/>
</dbReference>
<feature type="region of interest" description="Disordered" evidence="2">
    <location>
        <begin position="97"/>
        <end position="118"/>
    </location>
</feature>
<keyword evidence="3" id="KW-1133">Transmembrane helix</keyword>